<dbReference type="Proteomes" id="UP000821845">
    <property type="component" value="Chromosome 3"/>
</dbReference>
<name>A0ACB7SS35_HYAAI</name>
<organism evidence="1 2">
    <name type="scientific">Hyalomma asiaticum</name>
    <name type="common">Tick</name>
    <dbReference type="NCBI Taxonomy" id="266040"/>
    <lineage>
        <taxon>Eukaryota</taxon>
        <taxon>Metazoa</taxon>
        <taxon>Ecdysozoa</taxon>
        <taxon>Arthropoda</taxon>
        <taxon>Chelicerata</taxon>
        <taxon>Arachnida</taxon>
        <taxon>Acari</taxon>
        <taxon>Parasitiformes</taxon>
        <taxon>Ixodida</taxon>
        <taxon>Ixodoidea</taxon>
        <taxon>Ixodidae</taxon>
        <taxon>Hyalomminae</taxon>
        <taxon>Hyalomma</taxon>
    </lineage>
</organism>
<evidence type="ECO:0000313" key="2">
    <source>
        <dbReference type="Proteomes" id="UP000821845"/>
    </source>
</evidence>
<reference evidence="1" key="1">
    <citation type="submission" date="2020-05" db="EMBL/GenBank/DDBJ databases">
        <title>Large-scale comparative analyses of tick genomes elucidate their genetic diversity and vector capacities.</title>
        <authorList>
            <person name="Jia N."/>
            <person name="Wang J."/>
            <person name="Shi W."/>
            <person name="Du L."/>
            <person name="Sun Y."/>
            <person name="Zhan W."/>
            <person name="Jiang J."/>
            <person name="Wang Q."/>
            <person name="Zhang B."/>
            <person name="Ji P."/>
            <person name="Sakyi L.B."/>
            <person name="Cui X."/>
            <person name="Yuan T."/>
            <person name="Jiang B."/>
            <person name="Yang W."/>
            <person name="Lam T.T.-Y."/>
            <person name="Chang Q."/>
            <person name="Ding S."/>
            <person name="Wang X."/>
            <person name="Zhu J."/>
            <person name="Ruan X."/>
            <person name="Zhao L."/>
            <person name="Wei J."/>
            <person name="Que T."/>
            <person name="Du C."/>
            <person name="Cheng J."/>
            <person name="Dai P."/>
            <person name="Han X."/>
            <person name="Huang E."/>
            <person name="Gao Y."/>
            <person name="Liu J."/>
            <person name="Shao H."/>
            <person name="Ye R."/>
            <person name="Li L."/>
            <person name="Wei W."/>
            <person name="Wang X."/>
            <person name="Wang C."/>
            <person name="Yang T."/>
            <person name="Huo Q."/>
            <person name="Li W."/>
            <person name="Guo W."/>
            <person name="Chen H."/>
            <person name="Zhou L."/>
            <person name="Ni X."/>
            <person name="Tian J."/>
            <person name="Zhou Y."/>
            <person name="Sheng Y."/>
            <person name="Liu T."/>
            <person name="Pan Y."/>
            <person name="Xia L."/>
            <person name="Li J."/>
            <person name="Zhao F."/>
            <person name="Cao W."/>
        </authorList>
    </citation>
    <scope>NUCLEOTIDE SEQUENCE</scope>
    <source>
        <strain evidence="1">Hyas-2018</strain>
    </source>
</reference>
<keyword evidence="2" id="KW-1185">Reference proteome</keyword>
<sequence length="438" mass="47966">MAHANTMLYVTRVSFCVFVLFAMCLLGMLFHARTSARPSAPVIVYQKAAPCPSAAPVKAVTDVSPPTTPPSSSSSSTRKTTRASFAAPKTSKAEVEQQYHLFCFFSPSAQESATSLDVAQIPVGLCTHLVYNSVGIDSRGFTLDLEGRGAEQGAVERFAAFGQPSKLLISVGRSRHDWRAYQDISSDRQIARSFGMKLRRWLHDRNLDGVVIDWPVPATQRDATELVRQVKRALAGEQLLSVLLPHDQKRRRSMFDVRRLATIADFLLFRMYGSHGPHRTEYPITEQDVAFFPKAARSETGREAFDKACIVLPLSGLSFLRAVSSPSLAPGAPARGPGPAGHQSQKPGSLAYNELCAANWTHVRASHYGTAASRGLIWVGYHDATQLARIVHVLRRRYDASCFGLWALEDDDFRGSCGAKKFPLVRAVAAECKAVSTA</sequence>
<proteinExistence type="predicted"/>
<evidence type="ECO:0000313" key="1">
    <source>
        <dbReference type="EMBL" id="KAH6935499.1"/>
    </source>
</evidence>
<accession>A0ACB7SS35</accession>
<gene>
    <name evidence="1" type="ORF">HPB50_006284</name>
</gene>
<dbReference type="EMBL" id="CM023483">
    <property type="protein sequence ID" value="KAH6935499.1"/>
    <property type="molecule type" value="Genomic_DNA"/>
</dbReference>
<protein>
    <submittedName>
        <fullName evidence="1">Uncharacterized protein</fullName>
    </submittedName>
</protein>
<comment type="caution">
    <text evidence="1">The sequence shown here is derived from an EMBL/GenBank/DDBJ whole genome shotgun (WGS) entry which is preliminary data.</text>
</comment>